<dbReference type="RefSeq" id="WP_106269236.1">
    <property type="nucleotide sequence ID" value="NZ_PVTX01000010.1"/>
</dbReference>
<comment type="caution">
    <text evidence="1">The sequence shown here is derived from an EMBL/GenBank/DDBJ whole genome shotgun (WGS) entry which is preliminary data.</text>
</comment>
<evidence type="ECO:0000313" key="1">
    <source>
        <dbReference type="EMBL" id="PRZ04457.1"/>
    </source>
</evidence>
<dbReference type="PANTHER" id="PTHR43546">
    <property type="entry name" value="UPF0173 METAL-DEPENDENT HYDROLASE MJ1163-RELATED"/>
    <property type="match status" value="1"/>
</dbReference>
<dbReference type="InterPro" id="IPR050114">
    <property type="entry name" value="UPF0173_UPF0282_UlaG_hydrolase"/>
</dbReference>
<dbReference type="Pfam" id="PF13483">
    <property type="entry name" value="Lactamase_B_3"/>
    <property type="match status" value="1"/>
</dbReference>
<reference evidence="1 2" key="1">
    <citation type="submission" date="2018-03" db="EMBL/GenBank/DDBJ databases">
        <title>Comparative analysis of microorganisms from saline springs in Andes Mountain Range, Colombia.</title>
        <authorList>
            <person name="Rubin E."/>
        </authorList>
    </citation>
    <scope>NUCLEOTIDE SEQUENCE [LARGE SCALE GENOMIC DNA]</scope>
    <source>
        <strain evidence="1 2">CG 23</strain>
    </source>
</reference>
<sequence>MRLTFHGHACVSISGAGTRVVIDPGTLADARGALAGASGVLITHEHPDHLDVEAVVEALRGDATLTVRGTAGVVEALRDAGMPGERAQAAEPGEELELGAARVLVGGGDHAPIHPRLPLIANRTYTVALDGATVHHPGDSFDVPAGALDVLCLPVSGPWLRLSEVIDVTLAASARTVVPVHDALLSETGHQLTRRWLDTGRLGGEHVYRRLAAGESFEV</sequence>
<dbReference type="PANTHER" id="PTHR43546:SF3">
    <property type="entry name" value="UPF0173 METAL-DEPENDENT HYDROLASE MJ1163"/>
    <property type="match status" value="1"/>
</dbReference>
<dbReference type="EMBL" id="PVTX01000010">
    <property type="protein sequence ID" value="PRZ04457.1"/>
    <property type="molecule type" value="Genomic_DNA"/>
</dbReference>
<organism evidence="1 2">
    <name type="scientific">Isoptericola halotolerans</name>
    <dbReference type="NCBI Taxonomy" id="300560"/>
    <lineage>
        <taxon>Bacteria</taxon>
        <taxon>Bacillati</taxon>
        <taxon>Actinomycetota</taxon>
        <taxon>Actinomycetes</taxon>
        <taxon>Micrococcales</taxon>
        <taxon>Promicromonosporaceae</taxon>
        <taxon>Isoptericola</taxon>
    </lineage>
</organism>
<evidence type="ECO:0000313" key="2">
    <source>
        <dbReference type="Proteomes" id="UP000239895"/>
    </source>
</evidence>
<dbReference type="Gene3D" id="3.60.15.10">
    <property type="entry name" value="Ribonuclease Z/Hydroxyacylglutathione hydrolase-like"/>
    <property type="match status" value="1"/>
</dbReference>
<dbReference type="InterPro" id="IPR036866">
    <property type="entry name" value="RibonucZ/Hydroxyglut_hydro"/>
</dbReference>
<keyword evidence="2" id="KW-1185">Reference proteome</keyword>
<dbReference type="Proteomes" id="UP000239895">
    <property type="component" value="Unassembled WGS sequence"/>
</dbReference>
<protein>
    <submittedName>
        <fullName evidence="1">L-ascorbate metabolism protein UlaG (Beta-lactamase superfamily)</fullName>
    </submittedName>
</protein>
<accession>A0ABX5EB76</accession>
<dbReference type="SUPFAM" id="SSF56281">
    <property type="entry name" value="Metallo-hydrolase/oxidoreductase"/>
    <property type="match status" value="1"/>
</dbReference>
<name>A0ABX5EB76_9MICO</name>
<proteinExistence type="predicted"/>
<gene>
    <name evidence="1" type="ORF">BCL65_110118</name>
</gene>